<dbReference type="RefSeq" id="WP_079589586.1">
    <property type="nucleotide sequence ID" value="NZ_FUYN01000003.1"/>
</dbReference>
<evidence type="ECO:0000256" key="3">
    <source>
        <dbReference type="ARBA" id="ARBA00023125"/>
    </source>
</evidence>
<dbReference type="GO" id="GO:0030246">
    <property type="term" value="F:carbohydrate binding"/>
    <property type="evidence" value="ECO:0007669"/>
    <property type="project" value="InterPro"/>
</dbReference>
<keyword evidence="2" id="KW-0805">Transcription regulation</keyword>
<feature type="domain" description="Sugar-binding" evidence="5">
    <location>
        <begin position="90"/>
        <end position="337"/>
    </location>
</feature>
<feature type="domain" description="CggR N-terminal DNA binding" evidence="6">
    <location>
        <begin position="19"/>
        <end position="88"/>
    </location>
</feature>
<dbReference type="PANTHER" id="PTHR34294:SF5">
    <property type="entry name" value="CENTRAL GLYCOLYTIC GENES REGULATOR"/>
    <property type="match status" value="1"/>
</dbReference>
<dbReference type="EMBL" id="FUYN01000003">
    <property type="protein sequence ID" value="SKB48822.1"/>
    <property type="molecule type" value="Genomic_DNA"/>
</dbReference>
<sequence length="346" mass="38254">MKKLIDLQRKVVPEVLENMEKRYSILKEISLSSPIGRRMLAGKLNLSERVVRSEVEFLKEQNLINIDASGMFMTDEGIDVLENLSSFISEIKGITKLEDILTKRLGIKKIVIIPSSIDECPACSIDMAKAAGRYFFSIMREHKVIGITGGTTMHSFAENLPQMKTEMPLTIVPARGGLGEEVEIQANNIAAMVSKKLNGHYVLLHVPDNIDKDIMESITSIPQVKSTLEAIDEIDLLVFGIGNASDMAKRRKSSDKECMVIKERGAVSEAFGHYFNIDGEIVYETSTVGIKLDKYKALNDIIGIAGGKKKAEAILSIARINRNLVLITDESAANYLMEITGGFDDN</sequence>
<evidence type="ECO:0000313" key="8">
    <source>
        <dbReference type="Proteomes" id="UP000243406"/>
    </source>
</evidence>
<evidence type="ECO:0000259" key="5">
    <source>
        <dbReference type="Pfam" id="PF04198"/>
    </source>
</evidence>
<keyword evidence="3" id="KW-0238">DNA-binding</keyword>
<dbReference type="PANTHER" id="PTHR34294">
    <property type="entry name" value="TRANSCRIPTIONAL REGULATOR-RELATED"/>
    <property type="match status" value="1"/>
</dbReference>
<evidence type="ECO:0000313" key="7">
    <source>
        <dbReference type="EMBL" id="SKB48822.1"/>
    </source>
</evidence>
<dbReference type="AlphaFoldDB" id="A0A1T5BNF0"/>
<dbReference type="InterPro" id="IPR036390">
    <property type="entry name" value="WH_DNA-bd_sf"/>
</dbReference>
<reference evidence="8" key="1">
    <citation type="submission" date="2017-02" db="EMBL/GenBank/DDBJ databases">
        <authorList>
            <person name="Varghese N."/>
            <person name="Submissions S."/>
        </authorList>
    </citation>
    <scope>NUCLEOTIDE SEQUENCE [LARGE SCALE GENOMIC DNA]</scope>
    <source>
        <strain evidence="8">ATCC 35199</strain>
    </source>
</reference>
<dbReference type="Gene3D" id="1.10.10.10">
    <property type="entry name" value="Winged helix-like DNA-binding domain superfamily/Winged helix DNA-binding domain"/>
    <property type="match status" value="1"/>
</dbReference>
<dbReference type="GO" id="GO:0003677">
    <property type="term" value="F:DNA binding"/>
    <property type="evidence" value="ECO:0007669"/>
    <property type="project" value="UniProtKB-KW"/>
</dbReference>
<dbReference type="Pfam" id="PF04198">
    <property type="entry name" value="Sugar-bind"/>
    <property type="match status" value="1"/>
</dbReference>
<keyword evidence="4" id="KW-0804">Transcription</keyword>
<dbReference type="InterPro" id="IPR007324">
    <property type="entry name" value="Sugar-bd_dom_put"/>
</dbReference>
<comment type="similarity">
    <text evidence="1">Belongs to the SorC transcriptional regulatory family.</text>
</comment>
<accession>A0A1T5BNF0</accession>
<evidence type="ECO:0000256" key="4">
    <source>
        <dbReference type="ARBA" id="ARBA00023163"/>
    </source>
</evidence>
<keyword evidence="8" id="KW-1185">Reference proteome</keyword>
<dbReference type="InterPro" id="IPR037171">
    <property type="entry name" value="NagB/RpiA_transferase-like"/>
</dbReference>
<dbReference type="OrthoDB" id="9793820at2"/>
<organism evidence="7 8">
    <name type="scientific">Acetoanaerobium noterae</name>
    <dbReference type="NCBI Taxonomy" id="745369"/>
    <lineage>
        <taxon>Bacteria</taxon>
        <taxon>Bacillati</taxon>
        <taxon>Bacillota</taxon>
        <taxon>Clostridia</taxon>
        <taxon>Peptostreptococcales</taxon>
        <taxon>Filifactoraceae</taxon>
        <taxon>Acetoanaerobium</taxon>
    </lineage>
</organism>
<dbReference type="InterPro" id="IPR036388">
    <property type="entry name" value="WH-like_DNA-bd_sf"/>
</dbReference>
<evidence type="ECO:0000256" key="1">
    <source>
        <dbReference type="ARBA" id="ARBA00010466"/>
    </source>
</evidence>
<dbReference type="SUPFAM" id="SSF100950">
    <property type="entry name" value="NagB/RpiA/CoA transferase-like"/>
    <property type="match status" value="1"/>
</dbReference>
<gene>
    <name evidence="7" type="ORF">SAMN02745120_1756</name>
</gene>
<dbReference type="Gene3D" id="3.40.50.1360">
    <property type="match status" value="1"/>
</dbReference>
<dbReference type="InterPro" id="IPR048715">
    <property type="entry name" value="CggR_N"/>
</dbReference>
<dbReference type="Pfam" id="PF21715">
    <property type="entry name" value="CggR_N"/>
    <property type="match status" value="1"/>
</dbReference>
<proteinExistence type="inferred from homology"/>
<dbReference type="SUPFAM" id="SSF46785">
    <property type="entry name" value="Winged helix' DNA-binding domain"/>
    <property type="match status" value="1"/>
</dbReference>
<name>A0A1T5BNF0_9FIRM</name>
<dbReference type="InterPro" id="IPR051054">
    <property type="entry name" value="SorC_transcr_regulators"/>
</dbReference>
<evidence type="ECO:0000256" key="2">
    <source>
        <dbReference type="ARBA" id="ARBA00023015"/>
    </source>
</evidence>
<evidence type="ECO:0000259" key="6">
    <source>
        <dbReference type="Pfam" id="PF21715"/>
    </source>
</evidence>
<dbReference type="Proteomes" id="UP000243406">
    <property type="component" value="Unassembled WGS sequence"/>
</dbReference>
<protein>
    <submittedName>
        <fullName evidence="7">Central glycolytic genes regulator</fullName>
    </submittedName>
</protein>